<dbReference type="Proteomes" id="UP001218188">
    <property type="component" value="Unassembled WGS sequence"/>
</dbReference>
<dbReference type="EMBL" id="JARJCM010000036">
    <property type="protein sequence ID" value="KAJ7037671.1"/>
    <property type="molecule type" value="Genomic_DNA"/>
</dbReference>
<evidence type="ECO:0000313" key="2">
    <source>
        <dbReference type="EMBL" id="KAJ7037671.1"/>
    </source>
</evidence>
<gene>
    <name evidence="2" type="ORF">C8F04DRAFT_1092005</name>
</gene>
<evidence type="ECO:0000256" key="1">
    <source>
        <dbReference type="SAM" id="MobiDB-lite"/>
    </source>
</evidence>
<organism evidence="2 3">
    <name type="scientific">Mycena alexandri</name>
    <dbReference type="NCBI Taxonomy" id="1745969"/>
    <lineage>
        <taxon>Eukaryota</taxon>
        <taxon>Fungi</taxon>
        <taxon>Dikarya</taxon>
        <taxon>Basidiomycota</taxon>
        <taxon>Agaricomycotina</taxon>
        <taxon>Agaricomycetes</taxon>
        <taxon>Agaricomycetidae</taxon>
        <taxon>Agaricales</taxon>
        <taxon>Marasmiineae</taxon>
        <taxon>Mycenaceae</taxon>
        <taxon>Mycena</taxon>
    </lineage>
</organism>
<name>A0AAD6X7D8_9AGAR</name>
<dbReference type="AlphaFoldDB" id="A0AAD6X7D8"/>
<evidence type="ECO:0000313" key="3">
    <source>
        <dbReference type="Proteomes" id="UP001218188"/>
    </source>
</evidence>
<keyword evidence="3" id="KW-1185">Reference proteome</keyword>
<feature type="region of interest" description="Disordered" evidence="1">
    <location>
        <begin position="228"/>
        <end position="252"/>
    </location>
</feature>
<proteinExistence type="predicted"/>
<protein>
    <submittedName>
        <fullName evidence="2">Uncharacterized protein</fullName>
    </submittedName>
</protein>
<accession>A0AAD6X7D8</accession>
<reference evidence="2" key="1">
    <citation type="submission" date="2023-03" db="EMBL/GenBank/DDBJ databases">
        <title>Massive genome expansion in bonnet fungi (Mycena s.s.) driven by repeated elements and novel gene families across ecological guilds.</title>
        <authorList>
            <consortium name="Lawrence Berkeley National Laboratory"/>
            <person name="Harder C.B."/>
            <person name="Miyauchi S."/>
            <person name="Viragh M."/>
            <person name="Kuo A."/>
            <person name="Thoen E."/>
            <person name="Andreopoulos B."/>
            <person name="Lu D."/>
            <person name="Skrede I."/>
            <person name="Drula E."/>
            <person name="Henrissat B."/>
            <person name="Morin E."/>
            <person name="Kohler A."/>
            <person name="Barry K."/>
            <person name="LaButti K."/>
            <person name="Morin E."/>
            <person name="Salamov A."/>
            <person name="Lipzen A."/>
            <person name="Mereny Z."/>
            <person name="Hegedus B."/>
            <person name="Baldrian P."/>
            <person name="Stursova M."/>
            <person name="Weitz H."/>
            <person name="Taylor A."/>
            <person name="Grigoriev I.V."/>
            <person name="Nagy L.G."/>
            <person name="Martin F."/>
            <person name="Kauserud H."/>
        </authorList>
    </citation>
    <scope>NUCLEOTIDE SEQUENCE</scope>
    <source>
        <strain evidence="2">CBHHK200</strain>
    </source>
</reference>
<comment type="caution">
    <text evidence="2">The sequence shown here is derived from an EMBL/GenBank/DDBJ whole genome shotgun (WGS) entry which is preliminary data.</text>
</comment>
<sequence>MYYSPPAQAIVHRLDRWPAAPHNTFPGATNGARLRLFDDAPTHDYHLHASHLFRDHHSSGSQPVLRPPRQECNPPWTPFAPHVQPYQPLPAELEPPSQYGAFVETPNYYEPAFGTTGGDEQDDVSFDIATLADQYLDLSEHCPLPTITRSVSPSTTDTSDVPDVDRRAAKRRRIADWDFLRAPASDDGWSDGASNAGGERIGLSPFYHSPPPTHEPHVASGIRLGHSAGRKSAQQGPPPLKFTEARKDGKSRRQKLACLFCRSRKIACGGPPDDSSDTTCK</sequence>